<proteinExistence type="inferred from homology"/>
<evidence type="ECO:0000256" key="7">
    <source>
        <dbReference type="HAMAP-Rule" id="MF_00415"/>
    </source>
</evidence>
<keyword evidence="9" id="KW-0282">Flagellum</keyword>
<evidence type="ECO:0000313" key="12">
    <source>
        <dbReference type="Proteomes" id="UP000634647"/>
    </source>
</evidence>
<evidence type="ECO:0000313" key="11">
    <source>
        <dbReference type="Proteomes" id="UP000199541"/>
    </source>
</evidence>
<keyword evidence="11" id="KW-1185">Reference proteome</keyword>
<dbReference type="Proteomes" id="UP000634647">
    <property type="component" value="Unassembled WGS sequence"/>
</dbReference>
<organism evidence="9 12">
    <name type="scientific">Allgaiera indica</name>
    <dbReference type="NCBI Taxonomy" id="765699"/>
    <lineage>
        <taxon>Bacteria</taxon>
        <taxon>Pseudomonadati</taxon>
        <taxon>Pseudomonadota</taxon>
        <taxon>Alphaproteobacteria</taxon>
        <taxon>Rhodobacterales</taxon>
        <taxon>Paracoccaceae</taxon>
        <taxon>Allgaiera</taxon>
    </lineage>
</organism>
<comment type="caution">
    <text evidence="9">The sequence shown here is derived from an EMBL/GenBank/DDBJ whole genome shotgun (WGS) entry which is preliminary data.</text>
</comment>
<dbReference type="GO" id="GO:0071973">
    <property type="term" value="P:bacterial-type flagellum-dependent cell motility"/>
    <property type="evidence" value="ECO:0007669"/>
    <property type="project" value="InterPro"/>
</dbReference>
<accession>A0AAN4URJ6</accession>
<dbReference type="InterPro" id="IPR000527">
    <property type="entry name" value="Flag_Lring"/>
</dbReference>
<keyword evidence="3 8" id="KW-0732">Signal</keyword>
<keyword evidence="9" id="KW-0969">Cilium</keyword>
<dbReference type="AlphaFoldDB" id="A0AAN4URJ6"/>
<dbReference type="GO" id="GO:0003774">
    <property type="term" value="F:cytoskeletal motor activity"/>
    <property type="evidence" value="ECO:0007669"/>
    <property type="project" value="InterPro"/>
</dbReference>
<keyword evidence="9" id="KW-0966">Cell projection</keyword>
<reference evidence="9" key="3">
    <citation type="submission" date="2023-06" db="EMBL/GenBank/DDBJ databases">
        <authorList>
            <person name="Sun Q."/>
            <person name="Zhou Y."/>
        </authorList>
    </citation>
    <scope>NUCLEOTIDE SEQUENCE</scope>
    <source>
        <strain evidence="9">CGMCC 1.10859</strain>
    </source>
</reference>
<dbReference type="GO" id="GO:0009427">
    <property type="term" value="C:bacterial-type flagellum basal body, distal rod, L ring"/>
    <property type="evidence" value="ECO:0007669"/>
    <property type="project" value="InterPro"/>
</dbReference>
<evidence type="ECO:0000256" key="2">
    <source>
        <dbReference type="ARBA" id="ARBA00006929"/>
    </source>
</evidence>
<evidence type="ECO:0000313" key="10">
    <source>
        <dbReference type="EMBL" id="SDW92937.1"/>
    </source>
</evidence>
<evidence type="ECO:0000313" key="9">
    <source>
        <dbReference type="EMBL" id="GHE01792.1"/>
    </source>
</evidence>
<dbReference type="NCBIfam" id="NF001305">
    <property type="entry name" value="PRK00249.1-5"/>
    <property type="match status" value="1"/>
</dbReference>
<dbReference type="Proteomes" id="UP000199541">
    <property type="component" value="Unassembled WGS sequence"/>
</dbReference>
<dbReference type="Pfam" id="PF02107">
    <property type="entry name" value="FlgH"/>
    <property type="match status" value="1"/>
</dbReference>
<evidence type="ECO:0000256" key="6">
    <source>
        <dbReference type="ARBA" id="ARBA00023237"/>
    </source>
</evidence>
<comment type="similarity">
    <text evidence="2 7">Belongs to the FlgH family.</text>
</comment>
<dbReference type="PANTHER" id="PTHR34933:SF1">
    <property type="entry name" value="FLAGELLAR L-RING PROTEIN"/>
    <property type="match status" value="1"/>
</dbReference>
<dbReference type="HAMAP" id="MF_00415">
    <property type="entry name" value="FlgH"/>
    <property type="match status" value="1"/>
</dbReference>
<name>A0AAN4URJ6_9RHOB</name>
<gene>
    <name evidence="7 9" type="primary">flgH</name>
    <name evidence="9" type="ORF">GCM10008024_18980</name>
    <name evidence="10" type="ORF">SAMN05444006_10848</name>
</gene>
<comment type="function">
    <text evidence="1 7">Assembles around the rod to form the L-ring and probably protects the motor/basal body from shearing forces during rotation.</text>
</comment>
<evidence type="ECO:0000256" key="4">
    <source>
        <dbReference type="ARBA" id="ARBA00023136"/>
    </source>
</evidence>
<reference evidence="9" key="1">
    <citation type="journal article" date="2014" name="Int. J. Syst. Evol. Microbiol.">
        <title>Complete genome sequence of Corynebacterium casei LMG S-19264T (=DSM 44701T), isolated from a smear-ripened cheese.</title>
        <authorList>
            <consortium name="US DOE Joint Genome Institute (JGI-PGF)"/>
            <person name="Walter F."/>
            <person name="Albersmeier A."/>
            <person name="Kalinowski J."/>
            <person name="Ruckert C."/>
        </authorList>
    </citation>
    <scope>NUCLEOTIDE SEQUENCE</scope>
    <source>
        <strain evidence="9">CGMCC 1.10859</strain>
    </source>
</reference>
<dbReference type="PRINTS" id="PR01008">
    <property type="entry name" value="FLGLRINGFLGH"/>
</dbReference>
<protein>
    <recommendedName>
        <fullName evidence="7">Flagellar L-ring protein</fullName>
    </recommendedName>
    <alternativeName>
        <fullName evidence="7">Basal body L-ring protein</fullName>
    </alternativeName>
</protein>
<dbReference type="GO" id="GO:0009279">
    <property type="term" value="C:cell outer membrane"/>
    <property type="evidence" value="ECO:0007669"/>
    <property type="project" value="UniProtKB-SubCell"/>
</dbReference>
<evidence type="ECO:0000256" key="5">
    <source>
        <dbReference type="ARBA" id="ARBA00023143"/>
    </source>
</evidence>
<sequence length="244" mass="25958">MPHLILPLIALFALLTSSACGRLADVGKAPAFTPLGTGQHNAIYDQPTVAATRGADPSGHASLWTGSRKSLFGDRRAGNRGDILTVVIQIDDKAEISNSTGRSRDGSESMGIPQMFGLPQRIDAQLPAGASMADAVSASGSSSYKGSGSVQRNEKLTLRIAATVVQELPNGVLQIQGSQEVRVNNELRDLVVTGYVRPEDITRTNEITYDKIAGARIAYGGRGQISDVQQPRYGQQITDILLPF</sequence>
<dbReference type="EMBL" id="BNAB01000007">
    <property type="protein sequence ID" value="GHE01792.1"/>
    <property type="molecule type" value="Genomic_DNA"/>
</dbReference>
<evidence type="ECO:0000256" key="8">
    <source>
        <dbReference type="SAM" id="SignalP"/>
    </source>
</evidence>
<dbReference type="EMBL" id="FNOB01000008">
    <property type="protein sequence ID" value="SDW92937.1"/>
    <property type="molecule type" value="Genomic_DNA"/>
</dbReference>
<comment type="subcellular location">
    <subcellularLocation>
        <location evidence="7">Cell outer membrane</location>
    </subcellularLocation>
    <subcellularLocation>
        <location evidence="7">Bacterial flagellum basal body</location>
    </subcellularLocation>
</comment>
<comment type="subunit">
    <text evidence="7">The basal body constitutes a major portion of the flagellar organelle and consists of four rings (L,P,S, and M) mounted on a central rod.</text>
</comment>
<dbReference type="RefSeq" id="WP_035844735.1">
    <property type="nucleotide sequence ID" value="NZ_BNAB01000007.1"/>
</dbReference>
<keyword evidence="5 7" id="KW-0975">Bacterial flagellum</keyword>
<reference evidence="10 11" key="2">
    <citation type="submission" date="2016-10" db="EMBL/GenBank/DDBJ databases">
        <authorList>
            <person name="Varghese N."/>
            <person name="Submissions S."/>
        </authorList>
    </citation>
    <scope>NUCLEOTIDE SEQUENCE [LARGE SCALE GENOMIC DNA]</scope>
    <source>
        <strain evidence="10 11">DSM 24802</strain>
    </source>
</reference>
<keyword evidence="6 7" id="KW-0998">Cell outer membrane</keyword>
<dbReference type="PANTHER" id="PTHR34933">
    <property type="entry name" value="FLAGELLAR L-RING PROTEIN"/>
    <property type="match status" value="1"/>
</dbReference>
<evidence type="ECO:0000256" key="1">
    <source>
        <dbReference type="ARBA" id="ARBA00002591"/>
    </source>
</evidence>
<evidence type="ECO:0000256" key="3">
    <source>
        <dbReference type="ARBA" id="ARBA00022729"/>
    </source>
</evidence>
<feature type="signal peptide" evidence="8">
    <location>
        <begin position="1"/>
        <end position="19"/>
    </location>
</feature>
<feature type="chain" id="PRO_5042931478" description="Flagellar L-ring protein" evidence="8">
    <location>
        <begin position="20"/>
        <end position="244"/>
    </location>
</feature>
<keyword evidence="4 7" id="KW-0472">Membrane</keyword>